<accession>A0A818I0H7</accession>
<dbReference type="GO" id="GO:0046872">
    <property type="term" value="F:metal ion binding"/>
    <property type="evidence" value="ECO:0007669"/>
    <property type="project" value="UniProtKB-KW"/>
</dbReference>
<evidence type="ECO:0000256" key="5">
    <source>
        <dbReference type="ARBA" id="ARBA00022553"/>
    </source>
</evidence>
<evidence type="ECO:0000256" key="9">
    <source>
        <dbReference type="ARBA" id="ARBA00022833"/>
    </source>
</evidence>
<evidence type="ECO:0000256" key="15">
    <source>
        <dbReference type="PIRSR" id="PIRSR601952-2"/>
    </source>
</evidence>
<evidence type="ECO:0000256" key="10">
    <source>
        <dbReference type="ARBA" id="ARBA00022842"/>
    </source>
</evidence>
<proteinExistence type="inferred from homology"/>
<keyword evidence="10 15" id="KW-0460">Magnesium</keyword>
<dbReference type="SMART" id="SM00098">
    <property type="entry name" value="alkPPc"/>
    <property type="match status" value="1"/>
</dbReference>
<feature type="signal peptide" evidence="17">
    <location>
        <begin position="1"/>
        <end position="18"/>
    </location>
</feature>
<feature type="binding site" evidence="15">
    <location>
        <position position="475"/>
    </location>
    <ligand>
        <name>Zn(2+)</name>
        <dbReference type="ChEBI" id="CHEBI:29105"/>
        <label>2</label>
    </ligand>
</feature>
<feature type="binding site" evidence="15">
    <location>
        <position position="159"/>
    </location>
    <ligand>
        <name>Zn(2+)</name>
        <dbReference type="ChEBI" id="CHEBI:29105"/>
        <label>2</label>
    </ligand>
</feature>
<evidence type="ECO:0000256" key="16">
    <source>
        <dbReference type="RuleBase" id="RU003946"/>
    </source>
</evidence>
<keyword evidence="9 15" id="KW-0862">Zinc</keyword>
<reference evidence="18" key="1">
    <citation type="submission" date="2021-02" db="EMBL/GenBank/DDBJ databases">
        <authorList>
            <person name="Nowell W R."/>
        </authorList>
    </citation>
    <scope>NUCLEOTIDE SEQUENCE</scope>
</reference>
<keyword evidence="12" id="KW-0325">Glycoprotein</keyword>
<dbReference type="EMBL" id="CAJNYU010002188">
    <property type="protein sequence ID" value="CAF3514232.1"/>
    <property type="molecule type" value="Genomic_DNA"/>
</dbReference>
<evidence type="ECO:0000313" key="18">
    <source>
        <dbReference type="EMBL" id="CAF3514232.1"/>
    </source>
</evidence>
<dbReference type="InterPro" id="IPR017850">
    <property type="entry name" value="Alkaline_phosphatase_core_sf"/>
</dbReference>
<gene>
    <name evidence="18" type="ORF">FME351_LOCUS17561</name>
</gene>
<comment type="similarity">
    <text evidence="2 16">Belongs to the alkaline phosphatase family.</text>
</comment>
<dbReference type="Proteomes" id="UP000663869">
    <property type="component" value="Unassembled WGS sequence"/>
</dbReference>
<evidence type="ECO:0000256" key="2">
    <source>
        <dbReference type="ARBA" id="ARBA00005984"/>
    </source>
</evidence>
<comment type="cofactor">
    <cofactor evidence="15">
        <name>Mg(2+)</name>
        <dbReference type="ChEBI" id="CHEBI:18420"/>
    </cofactor>
    <text evidence="15">Binds 1 Mg(2+) ion.</text>
</comment>
<dbReference type="Gene3D" id="3.40.720.10">
    <property type="entry name" value="Alkaline Phosphatase, subunit A"/>
    <property type="match status" value="1"/>
</dbReference>
<dbReference type="GO" id="GO:0098552">
    <property type="term" value="C:side of membrane"/>
    <property type="evidence" value="ECO:0007669"/>
    <property type="project" value="UniProtKB-KW"/>
</dbReference>
<evidence type="ECO:0000256" key="7">
    <source>
        <dbReference type="ARBA" id="ARBA00022723"/>
    </source>
</evidence>
<keyword evidence="5" id="KW-0597">Phosphoprotein</keyword>
<feature type="active site" description="Phosphoserine intermediate" evidence="14">
    <location>
        <position position="209"/>
    </location>
</feature>
<feature type="binding site" evidence="15">
    <location>
        <position position="554"/>
    </location>
    <ligand>
        <name>Zn(2+)</name>
        <dbReference type="ChEBI" id="CHEBI:29105"/>
        <label>2</label>
    </ligand>
</feature>
<dbReference type="PRINTS" id="PR00113">
    <property type="entry name" value="ALKPHPHTASE"/>
</dbReference>
<protein>
    <recommendedName>
        <fullName evidence="3">alkaline phosphatase</fullName>
        <ecNumber evidence="3">3.1.3.1</ecNumber>
    </recommendedName>
</protein>
<keyword evidence="11" id="KW-0472">Membrane</keyword>
<feature type="binding site" evidence="15">
    <location>
        <position position="430"/>
    </location>
    <ligand>
        <name>Zn(2+)</name>
        <dbReference type="ChEBI" id="CHEBI:29105"/>
        <label>2</label>
    </ligand>
</feature>
<comment type="caution">
    <text evidence="18">The sequence shown here is derived from an EMBL/GenBank/DDBJ whole genome shotgun (WGS) entry which is preliminary data.</text>
</comment>
<dbReference type="EC" id="3.1.3.1" evidence="3"/>
<keyword evidence="4" id="KW-1003">Cell membrane</keyword>
<keyword evidence="7 15" id="KW-0479">Metal-binding</keyword>
<evidence type="ECO:0000256" key="4">
    <source>
        <dbReference type="ARBA" id="ARBA00022475"/>
    </source>
</evidence>
<evidence type="ECO:0000256" key="6">
    <source>
        <dbReference type="ARBA" id="ARBA00022622"/>
    </source>
</evidence>
<dbReference type="SUPFAM" id="SSF53649">
    <property type="entry name" value="Alkaline phosphatase-like"/>
    <property type="match status" value="1"/>
</dbReference>
<comment type="cofactor">
    <cofactor evidence="15">
        <name>Zn(2+)</name>
        <dbReference type="ChEBI" id="CHEBI:29105"/>
    </cofactor>
    <text evidence="15">Binds 2 Zn(2+) ions.</text>
</comment>
<evidence type="ECO:0000313" key="19">
    <source>
        <dbReference type="Proteomes" id="UP000663869"/>
    </source>
</evidence>
<dbReference type="FunFam" id="3.40.720.10:FF:000008">
    <property type="entry name" value="Alkaline phosphatase"/>
    <property type="match status" value="1"/>
</dbReference>
<keyword evidence="8" id="KW-0378">Hydrolase</keyword>
<evidence type="ECO:0000256" key="11">
    <source>
        <dbReference type="ARBA" id="ARBA00023136"/>
    </source>
</evidence>
<feature type="chain" id="PRO_5032768688" description="alkaline phosphatase" evidence="17">
    <location>
        <begin position="19"/>
        <end position="631"/>
    </location>
</feature>
<keyword evidence="13" id="KW-0449">Lipoprotein</keyword>
<evidence type="ECO:0000256" key="3">
    <source>
        <dbReference type="ARBA" id="ARBA00012647"/>
    </source>
</evidence>
<feature type="binding site" evidence="15">
    <location>
        <position position="476"/>
    </location>
    <ligand>
        <name>Zn(2+)</name>
        <dbReference type="ChEBI" id="CHEBI:29105"/>
        <label>2</label>
    </ligand>
</feature>
<sequence>MYAIVAVCLICFFPLCTSLNCYSCSSGSSGCNDPFSSSGSGVSTTGSISSNTYCVKYQLLNTVSRYGASSCTPVSFSTNSGYTSGVGCCQSDLCNGALCLILLTTLLTIAEIVESGRIDWSIEKNASFWNEQARLDIEQILTRKENRRVAKNVILFLGDGMGISTITAGRIRKGQVNGQLGEDHNTEMEQFFNLGLAKTYNIDHQTPDSAATATAFLCGVKAQLGTVGLDGRGIRNNCPSSIGTHVDSILDWAQKLGKKVGIITTARITHATPAAAYAHVPERNWESFDGRNFNATHATEGCTDIAHQLAARTPPIDLLLGGGRQFFYPTTTFDIEYPSKRGSRIDNRSLIEELWKGKYIWNMTEMNKFELGSSQPLLGLFEPSHMRYELNRSQSNDDEPSLSRMTEFAIEHFLKSEKGFMLLIEGGRIDHAHHDTQPRNALDEFVEFDNAVGQAKRTLQAKGALDDTLIVVTADHSHVFTMGAYSSRGSNILGFGSLESMNISNIDQLPVNIIAYGNGPNFNSPRNATYFNSLNTNSTDYRAPAALPLSVETHGGEDVAVYAHGPWSHLFIGTYEQHTIAHKMAYAACLGAYETRDGCSKASSPRLISKSLLVFFFLFSFFDAFLHTTNK</sequence>
<evidence type="ECO:0000256" key="13">
    <source>
        <dbReference type="ARBA" id="ARBA00023288"/>
    </source>
</evidence>
<dbReference type="CDD" id="cd16012">
    <property type="entry name" value="ALP"/>
    <property type="match status" value="1"/>
</dbReference>
<keyword evidence="6" id="KW-0336">GPI-anchor</keyword>
<dbReference type="AlphaFoldDB" id="A0A818I0H7"/>
<feature type="binding site" evidence="15">
    <location>
        <position position="270"/>
    </location>
    <ligand>
        <name>Mg(2+)</name>
        <dbReference type="ChEBI" id="CHEBI:18420"/>
    </ligand>
</feature>
<evidence type="ECO:0000256" key="8">
    <source>
        <dbReference type="ARBA" id="ARBA00022801"/>
    </source>
</evidence>
<feature type="binding site" evidence="15">
    <location>
        <position position="272"/>
    </location>
    <ligand>
        <name>Mg(2+)</name>
        <dbReference type="ChEBI" id="CHEBI:18420"/>
    </ligand>
</feature>
<dbReference type="PANTHER" id="PTHR11596:SF5">
    <property type="entry name" value="ALKALINE PHOSPHATASE"/>
    <property type="match status" value="1"/>
</dbReference>
<evidence type="ECO:0000256" key="1">
    <source>
        <dbReference type="ARBA" id="ARBA00004609"/>
    </source>
</evidence>
<feature type="binding site" evidence="15">
    <location>
        <position position="434"/>
    </location>
    <ligand>
        <name>Zn(2+)</name>
        <dbReference type="ChEBI" id="CHEBI:29105"/>
        <label>1</label>
    </ligand>
</feature>
<dbReference type="InterPro" id="IPR001952">
    <property type="entry name" value="Alkaline_phosphatase"/>
</dbReference>
<feature type="binding site" evidence="15">
    <location>
        <position position="159"/>
    </location>
    <ligand>
        <name>Mg(2+)</name>
        <dbReference type="ChEBI" id="CHEBI:18420"/>
    </ligand>
</feature>
<organism evidence="18 19">
    <name type="scientific">Rotaria socialis</name>
    <dbReference type="NCBI Taxonomy" id="392032"/>
    <lineage>
        <taxon>Eukaryota</taxon>
        <taxon>Metazoa</taxon>
        <taxon>Spiralia</taxon>
        <taxon>Gnathifera</taxon>
        <taxon>Rotifera</taxon>
        <taxon>Eurotatoria</taxon>
        <taxon>Bdelloidea</taxon>
        <taxon>Philodinida</taxon>
        <taxon>Philodinidae</taxon>
        <taxon>Rotaria</taxon>
    </lineage>
</organism>
<dbReference type="GO" id="GO:0004035">
    <property type="term" value="F:alkaline phosphatase activity"/>
    <property type="evidence" value="ECO:0007669"/>
    <property type="project" value="UniProtKB-EC"/>
</dbReference>
<dbReference type="PANTHER" id="PTHR11596">
    <property type="entry name" value="ALKALINE PHOSPHATASE"/>
    <property type="match status" value="1"/>
</dbReference>
<evidence type="ECO:0000256" key="17">
    <source>
        <dbReference type="SAM" id="SignalP"/>
    </source>
</evidence>
<dbReference type="Pfam" id="PF00245">
    <property type="entry name" value="Alk_phosphatase"/>
    <property type="match status" value="1"/>
</dbReference>
<evidence type="ECO:0000256" key="12">
    <source>
        <dbReference type="ARBA" id="ARBA00023180"/>
    </source>
</evidence>
<keyword evidence="17" id="KW-0732">Signal</keyword>
<comment type="subcellular location">
    <subcellularLocation>
        <location evidence="1">Cell membrane</location>
        <topology evidence="1">Lipid-anchor</topology>
        <topology evidence="1">GPI-anchor</topology>
    </subcellularLocation>
</comment>
<name>A0A818I0H7_9BILA</name>
<feature type="binding site" evidence="15">
    <location>
        <position position="425"/>
    </location>
    <ligand>
        <name>Mg(2+)</name>
        <dbReference type="ChEBI" id="CHEBI:18420"/>
    </ligand>
</feature>
<dbReference type="GO" id="GO:0005886">
    <property type="term" value="C:plasma membrane"/>
    <property type="evidence" value="ECO:0007669"/>
    <property type="project" value="UniProtKB-SubCell"/>
</dbReference>
<evidence type="ECO:0000256" key="14">
    <source>
        <dbReference type="PIRSR" id="PIRSR601952-1"/>
    </source>
</evidence>